<comment type="similarity">
    <text evidence="1">Belongs to the protease inhibitor I3 (leguminous Kunitz-type inhibitor) family.</text>
</comment>
<evidence type="ECO:0000256" key="1">
    <source>
        <dbReference type="ARBA" id="ARBA00005440"/>
    </source>
</evidence>
<dbReference type="Pfam" id="PF00197">
    <property type="entry name" value="Kunitz_legume"/>
    <property type="match status" value="1"/>
</dbReference>
<dbReference type="Gene3D" id="2.80.10.50">
    <property type="match status" value="1"/>
</dbReference>
<protein>
    <submittedName>
        <fullName evidence="6">Uncharacterized protein</fullName>
    </submittedName>
</protein>
<proteinExistence type="inferred from homology"/>
<evidence type="ECO:0000256" key="2">
    <source>
        <dbReference type="ARBA" id="ARBA00022690"/>
    </source>
</evidence>
<sequence length="204" mass="22559">MKPSASFLYFLFFLLLIGLTISAEVVIDSDGDMMRNGGTYRLSSPYPYGGVAIVSAAIRHEGTNLFSLAVVAVRYTTGWPVTISSLDRTTFINTSSPLSLKFAYLPLNWVVEKSLPLGEAVMLGYAQESGDAYVSGSFSIETYDSEKHHYKLVFREDGKDVCRNIGVKLDSEERPRLVVTGEEPLVFQFDKVKGNFNSDLAMVV</sequence>
<keyword evidence="2" id="KW-0646">Protease inhibitor</keyword>
<dbReference type="PANTHER" id="PTHR33107">
    <property type="entry name" value="KUNITZ TRYPSIN INHIBITOR 2"/>
    <property type="match status" value="1"/>
</dbReference>
<dbReference type="InterPro" id="IPR011065">
    <property type="entry name" value="Kunitz_inhibitor_STI-like_sf"/>
</dbReference>
<feature type="chain" id="PRO_5042188434" evidence="5">
    <location>
        <begin position="23"/>
        <end position="204"/>
    </location>
</feature>
<dbReference type="SMART" id="SM00452">
    <property type="entry name" value="STI"/>
    <property type="match status" value="1"/>
</dbReference>
<evidence type="ECO:0000256" key="3">
    <source>
        <dbReference type="ARBA" id="ARBA00022900"/>
    </source>
</evidence>
<keyword evidence="3" id="KW-0722">Serine protease inhibitor</keyword>
<gene>
    <name evidence="6" type="ORF">QN277_000199</name>
</gene>
<organism evidence="6 7">
    <name type="scientific">Acacia crassicarpa</name>
    <name type="common">northern wattle</name>
    <dbReference type="NCBI Taxonomy" id="499986"/>
    <lineage>
        <taxon>Eukaryota</taxon>
        <taxon>Viridiplantae</taxon>
        <taxon>Streptophyta</taxon>
        <taxon>Embryophyta</taxon>
        <taxon>Tracheophyta</taxon>
        <taxon>Spermatophyta</taxon>
        <taxon>Magnoliopsida</taxon>
        <taxon>eudicotyledons</taxon>
        <taxon>Gunneridae</taxon>
        <taxon>Pentapetalae</taxon>
        <taxon>rosids</taxon>
        <taxon>fabids</taxon>
        <taxon>Fabales</taxon>
        <taxon>Fabaceae</taxon>
        <taxon>Caesalpinioideae</taxon>
        <taxon>mimosoid clade</taxon>
        <taxon>Acacieae</taxon>
        <taxon>Acacia</taxon>
    </lineage>
</organism>
<evidence type="ECO:0000256" key="5">
    <source>
        <dbReference type="SAM" id="SignalP"/>
    </source>
</evidence>
<dbReference type="PANTHER" id="PTHR33107:SF81">
    <property type="entry name" value="TRYPSIN INHIBITOR A"/>
    <property type="match status" value="1"/>
</dbReference>
<dbReference type="InterPro" id="IPR002160">
    <property type="entry name" value="Prot_inh_Kunz-lg"/>
</dbReference>
<reference evidence="6" key="1">
    <citation type="submission" date="2023-10" db="EMBL/GenBank/DDBJ databases">
        <title>Chromosome-level genome of the transformable northern wattle, Acacia crassicarpa.</title>
        <authorList>
            <person name="Massaro I."/>
            <person name="Sinha N.R."/>
            <person name="Poethig S."/>
            <person name="Leichty A.R."/>
        </authorList>
    </citation>
    <scope>NUCLEOTIDE SEQUENCE</scope>
    <source>
        <strain evidence="6">Acra3RX</strain>
        <tissue evidence="6">Leaf</tissue>
    </source>
</reference>
<dbReference type="SUPFAM" id="SSF50386">
    <property type="entry name" value="STI-like"/>
    <property type="match status" value="1"/>
</dbReference>
<dbReference type="GO" id="GO:0004867">
    <property type="term" value="F:serine-type endopeptidase inhibitor activity"/>
    <property type="evidence" value="ECO:0007669"/>
    <property type="project" value="UniProtKB-KW"/>
</dbReference>
<keyword evidence="7" id="KW-1185">Reference proteome</keyword>
<evidence type="ECO:0000256" key="4">
    <source>
        <dbReference type="ARBA" id="ARBA00023157"/>
    </source>
</evidence>
<name>A0AAE1N4V1_9FABA</name>
<dbReference type="PROSITE" id="PS00283">
    <property type="entry name" value="SOYBEAN_KUNITZ"/>
    <property type="match status" value="1"/>
</dbReference>
<evidence type="ECO:0000313" key="6">
    <source>
        <dbReference type="EMBL" id="KAK4283224.1"/>
    </source>
</evidence>
<keyword evidence="5" id="KW-0732">Signal</keyword>
<feature type="signal peptide" evidence="5">
    <location>
        <begin position="1"/>
        <end position="22"/>
    </location>
</feature>
<accession>A0AAE1N4V1</accession>
<comment type="caution">
    <text evidence="6">The sequence shown here is derived from an EMBL/GenBank/DDBJ whole genome shotgun (WGS) entry which is preliminary data.</text>
</comment>
<dbReference type="Proteomes" id="UP001293593">
    <property type="component" value="Unassembled WGS sequence"/>
</dbReference>
<dbReference type="AlphaFoldDB" id="A0AAE1N4V1"/>
<dbReference type="EMBL" id="JAWXYG010000001">
    <property type="protein sequence ID" value="KAK4283224.1"/>
    <property type="molecule type" value="Genomic_DNA"/>
</dbReference>
<evidence type="ECO:0000313" key="7">
    <source>
        <dbReference type="Proteomes" id="UP001293593"/>
    </source>
</evidence>
<keyword evidence="4" id="KW-1015">Disulfide bond</keyword>